<dbReference type="AlphaFoldDB" id="A0ABD2ZQQ6"/>
<dbReference type="PANTHER" id="PTHR11926:SF1464">
    <property type="entry name" value="UDP-GLYCOSYLTRANSFERASE 76B1-LIKE"/>
    <property type="match status" value="1"/>
</dbReference>
<comment type="similarity">
    <text evidence="1">Belongs to the UDP-glycosyltransferase family.</text>
</comment>
<dbReference type="FunFam" id="3.40.50.2000:FF:000120">
    <property type="entry name" value="UDP-glycosyltransferase 76C1"/>
    <property type="match status" value="1"/>
</dbReference>
<proteinExistence type="inferred from homology"/>
<evidence type="ECO:0000256" key="1">
    <source>
        <dbReference type="ARBA" id="ARBA00009995"/>
    </source>
</evidence>
<protein>
    <submittedName>
        <fullName evidence="3">Uncharacterized protein</fullName>
    </submittedName>
</protein>
<evidence type="ECO:0000313" key="3">
    <source>
        <dbReference type="EMBL" id="KAL3521156.1"/>
    </source>
</evidence>
<keyword evidence="4" id="KW-1185">Reference proteome</keyword>
<accession>A0ABD2ZQQ6</accession>
<evidence type="ECO:0000256" key="2">
    <source>
        <dbReference type="ARBA" id="ARBA00022679"/>
    </source>
</evidence>
<dbReference type="GO" id="GO:0035251">
    <property type="term" value="F:UDP-glucosyltransferase activity"/>
    <property type="evidence" value="ECO:0007669"/>
    <property type="project" value="UniProtKB-ARBA"/>
</dbReference>
<evidence type="ECO:0000313" key="4">
    <source>
        <dbReference type="Proteomes" id="UP001630127"/>
    </source>
</evidence>
<sequence>MGRRLVLFPVPFQGHINPMIQLANLLHSKGFTIIIIHTKFNSPDQSKYPDFTFHIIPDGLAEEHDDEASTSDITLFLKQLNFNCFVPFRECLANLLSNVENEDPISCLITDTNWYFTQDIADGFKLPRIAFRTCSICCFLAYQLLPLFREKGYLQKQDSQLEVRLTEFPPLKVKDIPFMKSRDHRVVDKFIRQMIEKTKAASGLIFNSSKELEENELIKIGQHICIPTFVLGPLHKYFPASSSSLLKQDRTAISWLDKQAPKSVIFVSFGSIAEMDEAQLSEVAWGIANSKQPFLWVIRPGLLQNSQELVRLPNGFLEAEDGRGYIVKWAPQQEVLAHPAVGAFWTHSGWNSTLESICEGVPMICSPFFGDQMVNSRFVNDVWKIGVQLEKGLARGEIEMVIRRLMSEKEGEEIRATAMSLKEKINSSLEEHGGSSNQSLESFIDYIVSL</sequence>
<dbReference type="InterPro" id="IPR002213">
    <property type="entry name" value="UDP_glucos_trans"/>
</dbReference>
<dbReference type="Pfam" id="PF00201">
    <property type="entry name" value="UDPGT"/>
    <property type="match status" value="1"/>
</dbReference>
<dbReference type="SUPFAM" id="SSF53756">
    <property type="entry name" value="UDP-Glycosyltransferase/glycogen phosphorylase"/>
    <property type="match status" value="1"/>
</dbReference>
<dbReference type="PANTHER" id="PTHR11926">
    <property type="entry name" value="GLUCOSYL/GLUCURONOSYL TRANSFERASES"/>
    <property type="match status" value="1"/>
</dbReference>
<keyword evidence="2" id="KW-0808">Transferase</keyword>
<dbReference type="Proteomes" id="UP001630127">
    <property type="component" value="Unassembled WGS sequence"/>
</dbReference>
<name>A0ABD2ZQQ6_9GENT</name>
<gene>
    <name evidence="3" type="ORF">ACH5RR_019305</name>
</gene>
<dbReference type="CDD" id="cd03784">
    <property type="entry name" value="GT1_Gtf-like"/>
    <property type="match status" value="1"/>
</dbReference>
<dbReference type="FunFam" id="3.40.50.2000:FF:000040">
    <property type="entry name" value="UDP-glycosyltransferase 76C1"/>
    <property type="match status" value="1"/>
</dbReference>
<comment type="caution">
    <text evidence="3">The sequence shown here is derived from an EMBL/GenBank/DDBJ whole genome shotgun (WGS) entry which is preliminary data.</text>
</comment>
<dbReference type="Gene3D" id="3.40.50.2000">
    <property type="entry name" value="Glycogen Phosphorylase B"/>
    <property type="match status" value="2"/>
</dbReference>
<reference evidence="3 4" key="1">
    <citation type="submission" date="2024-11" db="EMBL/GenBank/DDBJ databases">
        <title>A near-complete genome assembly of Cinchona calisaya.</title>
        <authorList>
            <person name="Lian D.C."/>
            <person name="Zhao X.W."/>
            <person name="Wei L."/>
        </authorList>
    </citation>
    <scope>NUCLEOTIDE SEQUENCE [LARGE SCALE GENOMIC DNA]</scope>
    <source>
        <tissue evidence="3">Nenye</tissue>
    </source>
</reference>
<dbReference type="EMBL" id="JBJUIK010000008">
    <property type="protein sequence ID" value="KAL3521156.1"/>
    <property type="molecule type" value="Genomic_DNA"/>
</dbReference>
<organism evidence="3 4">
    <name type="scientific">Cinchona calisaya</name>
    <dbReference type="NCBI Taxonomy" id="153742"/>
    <lineage>
        <taxon>Eukaryota</taxon>
        <taxon>Viridiplantae</taxon>
        <taxon>Streptophyta</taxon>
        <taxon>Embryophyta</taxon>
        <taxon>Tracheophyta</taxon>
        <taxon>Spermatophyta</taxon>
        <taxon>Magnoliopsida</taxon>
        <taxon>eudicotyledons</taxon>
        <taxon>Gunneridae</taxon>
        <taxon>Pentapetalae</taxon>
        <taxon>asterids</taxon>
        <taxon>lamiids</taxon>
        <taxon>Gentianales</taxon>
        <taxon>Rubiaceae</taxon>
        <taxon>Cinchonoideae</taxon>
        <taxon>Cinchoneae</taxon>
        <taxon>Cinchona</taxon>
    </lineage>
</organism>
<dbReference type="GO" id="GO:1900994">
    <property type="term" value="P:(-)-secologanin biosynthetic process"/>
    <property type="evidence" value="ECO:0007669"/>
    <property type="project" value="UniProtKB-ARBA"/>
</dbReference>